<dbReference type="SMART" id="SM00355">
    <property type="entry name" value="ZnF_C2H2"/>
    <property type="match status" value="3"/>
</dbReference>
<evidence type="ECO:0000313" key="5">
    <source>
        <dbReference type="Proteomes" id="UP000276215"/>
    </source>
</evidence>
<accession>A0A3N4JV68</accession>
<evidence type="ECO:0000256" key="2">
    <source>
        <dbReference type="SAM" id="MobiDB-lite"/>
    </source>
</evidence>
<dbReference type="InterPro" id="IPR013087">
    <property type="entry name" value="Znf_C2H2_type"/>
</dbReference>
<evidence type="ECO:0000256" key="1">
    <source>
        <dbReference type="PROSITE-ProRule" id="PRU00042"/>
    </source>
</evidence>
<keyword evidence="1" id="KW-0479">Metal-binding</keyword>
<feature type="region of interest" description="Disordered" evidence="2">
    <location>
        <begin position="157"/>
        <end position="199"/>
    </location>
</feature>
<reference evidence="4 5" key="1">
    <citation type="journal article" date="2018" name="Nat. Ecol. Evol.">
        <title>Pezizomycetes genomes reveal the molecular basis of ectomycorrhizal truffle lifestyle.</title>
        <authorList>
            <person name="Murat C."/>
            <person name="Payen T."/>
            <person name="Noel B."/>
            <person name="Kuo A."/>
            <person name="Morin E."/>
            <person name="Chen J."/>
            <person name="Kohler A."/>
            <person name="Krizsan K."/>
            <person name="Balestrini R."/>
            <person name="Da Silva C."/>
            <person name="Montanini B."/>
            <person name="Hainaut M."/>
            <person name="Levati E."/>
            <person name="Barry K.W."/>
            <person name="Belfiori B."/>
            <person name="Cichocki N."/>
            <person name="Clum A."/>
            <person name="Dockter R.B."/>
            <person name="Fauchery L."/>
            <person name="Guy J."/>
            <person name="Iotti M."/>
            <person name="Le Tacon F."/>
            <person name="Lindquist E.A."/>
            <person name="Lipzen A."/>
            <person name="Malagnac F."/>
            <person name="Mello A."/>
            <person name="Molinier V."/>
            <person name="Miyauchi S."/>
            <person name="Poulain J."/>
            <person name="Riccioni C."/>
            <person name="Rubini A."/>
            <person name="Sitrit Y."/>
            <person name="Splivallo R."/>
            <person name="Traeger S."/>
            <person name="Wang M."/>
            <person name="Zifcakova L."/>
            <person name="Wipf D."/>
            <person name="Zambonelli A."/>
            <person name="Paolocci F."/>
            <person name="Nowrousian M."/>
            <person name="Ottonello S."/>
            <person name="Baldrian P."/>
            <person name="Spatafora J.W."/>
            <person name="Henrissat B."/>
            <person name="Nagy L.G."/>
            <person name="Aury J.M."/>
            <person name="Wincker P."/>
            <person name="Grigoriev I.V."/>
            <person name="Bonfante P."/>
            <person name="Martin F.M."/>
        </authorList>
    </citation>
    <scope>NUCLEOTIDE SEQUENCE [LARGE SCALE GENOMIC DNA]</scope>
    <source>
        <strain evidence="4 5">120613-1</strain>
    </source>
</reference>
<feature type="compositionally biased region" description="Basic and acidic residues" evidence="2">
    <location>
        <begin position="15"/>
        <end position="24"/>
    </location>
</feature>
<feature type="region of interest" description="Disordered" evidence="2">
    <location>
        <begin position="595"/>
        <end position="644"/>
    </location>
</feature>
<feature type="compositionally biased region" description="Polar residues" evidence="2">
    <location>
        <begin position="622"/>
        <end position="631"/>
    </location>
</feature>
<keyword evidence="5" id="KW-1185">Reference proteome</keyword>
<evidence type="ECO:0000259" key="3">
    <source>
        <dbReference type="PROSITE" id="PS50157"/>
    </source>
</evidence>
<feature type="compositionally biased region" description="Low complexity" evidence="2">
    <location>
        <begin position="770"/>
        <end position="790"/>
    </location>
</feature>
<feature type="compositionally biased region" description="Pro residues" evidence="2">
    <location>
        <begin position="864"/>
        <end position="875"/>
    </location>
</feature>
<dbReference type="AlphaFoldDB" id="A0A3N4JV68"/>
<dbReference type="PROSITE" id="PS00028">
    <property type="entry name" value="ZINC_FINGER_C2H2_1"/>
    <property type="match status" value="1"/>
</dbReference>
<dbReference type="OrthoDB" id="9368434at2759"/>
<feature type="compositionally biased region" description="Polar residues" evidence="2">
    <location>
        <begin position="797"/>
        <end position="807"/>
    </location>
</feature>
<proteinExistence type="predicted"/>
<dbReference type="PROSITE" id="PS50157">
    <property type="entry name" value="ZINC_FINGER_C2H2_2"/>
    <property type="match status" value="1"/>
</dbReference>
<dbReference type="GO" id="GO:0008270">
    <property type="term" value="F:zinc ion binding"/>
    <property type="evidence" value="ECO:0007669"/>
    <property type="project" value="UniProtKB-KW"/>
</dbReference>
<feature type="domain" description="C2H2-type" evidence="3">
    <location>
        <begin position="651"/>
        <end position="673"/>
    </location>
</feature>
<protein>
    <recommendedName>
        <fullName evidence="3">C2H2-type domain-containing protein</fullName>
    </recommendedName>
</protein>
<feature type="region of interest" description="Disordered" evidence="2">
    <location>
        <begin position="736"/>
        <end position="807"/>
    </location>
</feature>
<feature type="compositionally biased region" description="Basic and acidic residues" evidence="2">
    <location>
        <begin position="175"/>
        <end position="184"/>
    </location>
</feature>
<evidence type="ECO:0000313" key="4">
    <source>
        <dbReference type="EMBL" id="RPB02254.1"/>
    </source>
</evidence>
<dbReference type="Proteomes" id="UP000276215">
    <property type="component" value="Unassembled WGS sequence"/>
</dbReference>
<keyword evidence="1" id="KW-0862">Zinc</keyword>
<dbReference type="SUPFAM" id="SSF57667">
    <property type="entry name" value="beta-beta-alpha zinc fingers"/>
    <property type="match status" value="1"/>
</dbReference>
<name>A0A3N4JV68_9PEZI</name>
<gene>
    <name evidence="4" type="ORF">L873DRAFT_1673713</name>
</gene>
<feature type="compositionally biased region" description="Polar residues" evidence="2">
    <location>
        <begin position="1"/>
        <end position="11"/>
    </location>
</feature>
<feature type="region of interest" description="Disordered" evidence="2">
    <location>
        <begin position="1"/>
        <end position="26"/>
    </location>
</feature>
<organism evidence="4 5">
    <name type="scientific">Choiromyces venosus 120613-1</name>
    <dbReference type="NCBI Taxonomy" id="1336337"/>
    <lineage>
        <taxon>Eukaryota</taxon>
        <taxon>Fungi</taxon>
        <taxon>Dikarya</taxon>
        <taxon>Ascomycota</taxon>
        <taxon>Pezizomycotina</taxon>
        <taxon>Pezizomycetes</taxon>
        <taxon>Pezizales</taxon>
        <taxon>Tuberaceae</taxon>
        <taxon>Choiromyces</taxon>
    </lineage>
</organism>
<dbReference type="Gene3D" id="3.30.160.60">
    <property type="entry name" value="Classic Zinc Finger"/>
    <property type="match status" value="1"/>
</dbReference>
<feature type="compositionally biased region" description="Polar residues" evidence="2">
    <location>
        <begin position="187"/>
        <end position="197"/>
    </location>
</feature>
<feature type="region of interest" description="Disordered" evidence="2">
    <location>
        <begin position="854"/>
        <end position="916"/>
    </location>
</feature>
<dbReference type="EMBL" id="ML120368">
    <property type="protein sequence ID" value="RPB02254.1"/>
    <property type="molecule type" value="Genomic_DNA"/>
</dbReference>
<keyword evidence="1" id="KW-0863">Zinc-finger</keyword>
<dbReference type="InterPro" id="IPR036236">
    <property type="entry name" value="Znf_C2H2_sf"/>
</dbReference>
<feature type="compositionally biased region" description="Basic residues" evidence="2">
    <location>
        <begin position="740"/>
        <end position="749"/>
    </location>
</feature>
<sequence>MLRRSNTSSASLPEVTKRHIERVSSKMSSLLESIEATGSQSHSLSEDQMEVDPLPGIFCDTTMNSSSTSSHPWIDRDEISDHDPEVINSIDDLDRAFDDCLPNTSYPMEGIEDSDKDLFLKPENATMLAPEMPMDPVSPLHKPQLHISHSAPVQVGPEDTAMSPAQNHHRGGLATREDHKHPKSDSGIGSTQGSPGNASLYKEYKGLDYGGSGHLFFGELPPYAVKNPVEEVYSVKIGGDGSNRNGSTSSSSCSVEVSETGANYSRYHESLSQFNEIHTSHGSTVFPYGEPTPPSSAVRSPSTYSSFDVQDFTKTKQLSDESIEAMVHYILNPLQQVALFKDFWGLCEEAKLRLSQRKICWLRDLEKFLFDGVPAVRSLSSYKAFCEAFLGNCQRALPYIRESDQQRSYDPVYSTAYFIDALHRAKESADAWTAEKDRVMRKANHNGQLTSKELYSAGNNKSKLKDFVTIPDMISLESRKRKMSIDTNQDESRVKRALASNNVVGSAQPRLAIQTIAPLGYYDNYHEELPSSPLQDQNTGFPLNPSFDFGPRVLTAVQSGQFSGYTHPSSKAMATVVATPLTSDVSGDHRVMSRHSIGYPQAPTPADTNYSGSPAAPPSSFEGPSSNNNGASRRKASVQVGKPDEEDTPIYYCDQCSREFPRPCDLTKHKKTHERPFKCDDKSCKYHIEGFPTNKERERHQNDIHVANSKEWKCIYSPCTYKSKRESNCKQHMEKAHGYNYKRMKRNPRKRPEQLTKPVTSDKKKRGAIRKTSVATSKSTVSKGTKVSRSSRPETPKATSSPGQESNIAVSNEFDIYHNYPQPPATHVVGDYGLIPGMHSTPYFGGSPTTDYEPSPASMGYNPPMDPYEANPPPIIEDSSEWYPSQDLGFPDNFLSDFGQSSAPYDEGVGDDDTAD</sequence>
<dbReference type="STRING" id="1336337.A0A3N4JV68"/>